<evidence type="ECO:0000259" key="10">
    <source>
        <dbReference type="Pfam" id="PF24877"/>
    </source>
</evidence>
<dbReference type="GO" id="GO:0008652">
    <property type="term" value="P:amino acid biosynthetic process"/>
    <property type="evidence" value="ECO:0007669"/>
    <property type="project" value="UniProtKB-KW"/>
</dbReference>
<evidence type="ECO:0000313" key="11">
    <source>
        <dbReference type="EMBL" id="TCN19716.1"/>
    </source>
</evidence>
<evidence type="ECO:0000256" key="1">
    <source>
        <dbReference type="ARBA" id="ARBA00006486"/>
    </source>
</evidence>
<keyword evidence="7" id="KW-0456">Lyase</keyword>
<evidence type="ECO:0000256" key="3">
    <source>
        <dbReference type="ARBA" id="ARBA00022714"/>
    </source>
</evidence>
<reference evidence="11 12" key="1">
    <citation type="journal article" date="2015" name="Stand. Genomic Sci.">
        <title>Genomic Encyclopedia of Bacterial and Archaeal Type Strains, Phase III: the genomes of soil and plant-associated and newly described type strains.</title>
        <authorList>
            <person name="Whitman W.B."/>
            <person name="Woyke T."/>
            <person name="Klenk H.P."/>
            <person name="Zhou Y."/>
            <person name="Lilburn T.G."/>
            <person name="Beck B.J."/>
            <person name="De Vos P."/>
            <person name="Vandamme P."/>
            <person name="Eisen J.A."/>
            <person name="Garrity G."/>
            <person name="Hugenholtz P."/>
            <person name="Kyrpides N.C."/>
        </authorList>
    </citation>
    <scope>NUCLEOTIDE SEQUENCE [LARGE SCALE GENOMIC DNA]</scope>
    <source>
        <strain evidence="11 12">CV53</strain>
    </source>
</reference>
<dbReference type="GO" id="GO:0051537">
    <property type="term" value="F:2 iron, 2 sulfur cluster binding"/>
    <property type="evidence" value="ECO:0007669"/>
    <property type="project" value="UniProtKB-KW"/>
</dbReference>
<dbReference type="PANTHER" id="PTHR43661">
    <property type="entry name" value="D-XYLONATE DEHYDRATASE"/>
    <property type="match status" value="1"/>
</dbReference>
<keyword evidence="8" id="KW-0100">Branched-chain amino acid biosynthesis</keyword>
<evidence type="ECO:0000256" key="6">
    <source>
        <dbReference type="ARBA" id="ARBA00023014"/>
    </source>
</evidence>
<dbReference type="InterPro" id="IPR000581">
    <property type="entry name" value="ILV_EDD_N"/>
</dbReference>
<dbReference type="Gene3D" id="3.50.30.80">
    <property type="entry name" value="IlvD/EDD C-terminal domain-like"/>
    <property type="match status" value="1"/>
</dbReference>
<evidence type="ECO:0000313" key="12">
    <source>
        <dbReference type="Proteomes" id="UP000295689"/>
    </source>
</evidence>
<dbReference type="GO" id="GO:0016836">
    <property type="term" value="F:hydro-lyase activity"/>
    <property type="evidence" value="ECO:0007669"/>
    <property type="project" value="TreeGrafter"/>
</dbReference>
<dbReference type="InterPro" id="IPR037237">
    <property type="entry name" value="IlvD/EDD_N"/>
</dbReference>
<accession>A0A4R2B0D9</accession>
<sequence length="554" mass="59595">MLRSNLKPGSTSWAVRRTQWKFLGLSEEDFERPKIAVINTSSTLSSCYIHLDDISEKVQEGIRRAGGVPFEIRTTAPSDFITNAGREGRYILPSRDLIVNDIEVMVEGALLDGMICLSSCDKTAPAHMMAGARLNIPTIIVPCGYNKGGMCGKAFVDIDDVFESVGKISKGDLSVDQLTDMTNVGITTPGVCAGMGTANTMHILAEALGMTLPGIAPIAANSPKLYEFIERSSRRIVEMIHEELTPRRILTVEAFENAVRVALAIGGSVNSLRHLSAVAAEAELDVNIVQVFERIVEESSLLVNVRPNGPDHIEDLEQAGGAMGVMKQLEDKINQGILTVSGRTVGENLQELKEVDEKIIRSSNDPWRKTSGLVILRGNLAPEGAISKASSAPEDKQFFEGTAKVFNSGTKAIEALEQGAIQPGDVVVIREAGPKGGPGTLLTASHFIASLTGAGMNEEVAVITDGQNSGLNRGILVSQIMPEAAEGGPLAVVKEGDAIQIDLINKKINVLISDEELQNRLEEWVPTEKEVPRGWLKIYQKVVQSGNKGSILLE</sequence>
<protein>
    <submittedName>
        <fullName evidence="11">Dihydroxy-acid dehydratase</fullName>
    </submittedName>
</protein>
<evidence type="ECO:0000256" key="5">
    <source>
        <dbReference type="ARBA" id="ARBA00023004"/>
    </source>
</evidence>
<evidence type="ECO:0000256" key="7">
    <source>
        <dbReference type="ARBA" id="ARBA00023239"/>
    </source>
</evidence>
<dbReference type="GO" id="GO:0005829">
    <property type="term" value="C:cytosol"/>
    <property type="evidence" value="ECO:0007669"/>
    <property type="project" value="TreeGrafter"/>
</dbReference>
<dbReference type="RefSeq" id="WP_132011252.1">
    <property type="nucleotide sequence ID" value="NZ_JABUHM010000017.1"/>
</dbReference>
<dbReference type="Proteomes" id="UP000295689">
    <property type="component" value="Unassembled WGS sequence"/>
</dbReference>
<dbReference type="SUPFAM" id="SSF143975">
    <property type="entry name" value="IlvD/EDD N-terminal domain-like"/>
    <property type="match status" value="1"/>
</dbReference>
<evidence type="ECO:0000256" key="4">
    <source>
        <dbReference type="ARBA" id="ARBA00022723"/>
    </source>
</evidence>
<feature type="domain" description="Dihydroxy-acid/6-phosphogluconate dehydratase C-terminal" evidence="10">
    <location>
        <begin position="358"/>
        <end position="549"/>
    </location>
</feature>
<dbReference type="InterPro" id="IPR020558">
    <property type="entry name" value="DiOHA_6PGluconate_deHydtase_CS"/>
</dbReference>
<organism evidence="11 12">
    <name type="scientific">Mesobacillus foraminis</name>
    <dbReference type="NCBI Taxonomy" id="279826"/>
    <lineage>
        <taxon>Bacteria</taxon>
        <taxon>Bacillati</taxon>
        <taxon>Bacillota</taxon>
        <taxon>Bacilli</taxon>
        <taxon>Bacillales</taxon>
        <taxon>Bacillaceae</taxon>
        <taxon>Mesobacillus</taxon>
    </lineage>
</organism>
<dbReference type="PROSITE" id="PS00886">
    <property type="entry name" value="ILVD_EDD_1"/>
    <property type="match status" value="1"/>
</dbReference>
<comment type="caution">
    <text evidence="11">The sequence shown here is derived from an EMBL/GenBank/DDBJ whole genome shotgun (WGS) entry which is preliminary data.</text>
</comment>
<dbReference type="GO" id="GO:0009082">
    <property type="term" value="P:branched-chain amino acid biosynthetic process"/>
    <property type="evidence" value="ECO:0007669"/>
    <property type="project" value="UniProtKB-KW"/>
</dbReference>
<keyword evidence="5" id="KW-0408">Iron</keyword>
<keyword evidence="12" id="KW-1185">Reference proteome</keyword>
<keyword evidence="6" id="KW-0411">Iron-sulfur</keyword>
<name>A0A4R2B0D9_9BACI</name>
<comment type="similarity">
    <text evidence="1">Belongs to the IlvD/Edd family.</text>
</comment>
<dbReference type="InterPro" id="IPR056740">
    <property type="entry name" value="ILV_EDD_C"/>
</dbReference>
<keyword evidence="4" id="KW-0479">Metal-binding</keyword>
<dbReference type="InterPro" id="IPR042096">
    <property type="entry name" value="Dihydro-acid_dehy_C"/>
</dbReference>
<keyword evidence="3" id="KW-0001">2Fe-2S</keyword>
<dbReference type="EMBL" id="SLVV01000016">
    <property type="protein sequence ID" value="TCN19716.1"/>
    <property type="molecule type" value="Genomic_DNA"/>
</dbReference>
<dbReference type="Pfam" id="PF00920">
    <property type="entry name" value="ILVD_EDD_N"/>
    <property type="match status" value="1"/>
</dbReference>
<feature type="domain" description="Dihydroxy-acid/6-phosphogluconate dehydratase N-terminal" evidence="9">
    <location>
        <begin position="32"/>
        <end position="348"/>
    </location>
</feature>
<dbReference type="FunFam" id="3.50.30.80:FF:000001">
    <property type="entry name" value="Dihydroxy-acid dehydratase"/>
    <property type="match status" value="1"/>
</dbReference>
<dbReference type="AlphaFoldDB" id="A0A4R2B0D9"/>
<gene>
    <name evidence="11" type="ORF">EV146_11618</name>
</gene>
<proteinExistence type="inferred from homology"/>
<dbReference type="GO" id="GO:0046872">
    <property type="term" value="F:metal ion binding"/>
    <property type="evidence" value="ECO:0007669"/>
    <property type="project" value="UniProtKB-KW"/>
</dbReference>
<keyword evidence="2" id="KW-0028">Amino-acid biosynthesis</keyword>
<evidence type="ECO:0000256" key="2">
    <source>
        <dbReference type="ARBA" id="ARBA00022605"/>
    </source>
</evidence>
<dbReference type="PANTHER" id="PTHR43661:SF3">
    <property type="entry name" value="D-XYLONATE DEHYDRATASE YAGF-RELATED"/>
    <property type="match status" value="1"/>
</dbReference>
<evidence type="ECO:0000259" key="9">
    <source>
        <dbReference type="Pfam" id="PF00920"/>
    </source>
</evidence>
<dbReference type="Pfam" id="PF24877">
    <property type="entry name" value="ILV_EDD_C"/>
    <property type="match status" value="1"/>
</dbReference>
<evidence type="ECO:0000256" key="8">
    <source>
        <dbReference type="ARBA" id="ARBA00023304"/>
    </source>
</evidence>
<dbReference type="SUPFAM" id="SSF52016">
    <property type="entry name" value="LeuD/IlvD-like"/>
    <property type="match status" value="1"/>
</dbReference>